<dbReference type="AlphaFoldDB" id="A0A1I8FKQ3"/>
<organism evidence="2 3">
    <name type="scientific">Macrostomum lignano</name>
    <dbReference type="NCBI Taxonomy" id="282301"/>
    <lineage>
        <taxon>Eukaryota</taxon>
        <taxon>Metazoa</taxon>
        <taxon>Spiralia</taxon>
        <taxon>Lophotrochozoa</taxon>
        <taxon>Platyhelminthes</taxon>
        <taxon>Rhabditophora</taxon>
        <taxon>Macrostomorpha</taxon>
        <taxon>Macrostomida</taxon>
        <taxon>Macrostomidae</taxon>
        <taxon>Macrostomum</taxon>
    </lineage>
</organism>
<keyword evidence="1" id="KW-0472">Membrane</keyword>
<sequence>MYNQTAREMSSNDWQQLPILACLSKLHHLLHGRVRALAVWLKICLLIYGLSIIVYFWMCLQIRFLFVMEEPKTHFAAWQLKIFRNQEGTGHEHTRHSAAVRGNIICSLLAAPLLHTASRLDQTEVHSYQSLIRRFRRKRSLCPPLSYSTRMMRSFVELCLIGQRWAHMTRWRRQNGLILFRGCRLIDLQIYVYNLSPGATLLFCLDNLPLDPSVLKVQFANYLILDLRFMIFLNATLLGLTFRRLSRSVLYWILALSLLLYSYQILPTPPGLRRNCSKKIRLRPVINVGQRIVDHEVLHLADSDAFYPTIVADVVPGRSGQLPVWTVSWRCLCCSCCEKSVSLASAEQKMQQQQQQQQQQLTPLLQQEELATMSIAEQLVREKYTREETELVLSSLAEGD</sequence>
<keyword evidence="1" id="KW-0812">Transmembrane</keyword>
<feature type="transmembrane region" description="Helical" evidence="1">
    <location>
        <begin position="37"/>
        <end position="58"/>
    </location>
</feature>
<keyword evidence="1" id="KW-1133">Transmembrane helix</keyword>
<evidence type="ECO:0000256" key="1">
    <source>
        <dbReference type="SAM" id="Phobius"/>
    </source>
</evidence>
<feature type="transmembrane region" description="Helical" evidence="1">
    <location>
        <begin position="249"/>
        <end position="266"/>
    </location>
</feature>
<evidence type="ECO:0000313" key="2">
    <source>
        <dbReference type="Proteomes" id="UP000095280"/>
    </source>
</evidence>
<dbReference type="Proteomes" id="UP000095280">
    <property type="component" value="Unplaced"/>
</dbReference>
<keyword evidence="2" id="KW-1185">Reference proteome</keyword>
<proteinExistence type="predicted"/>
<protein>
    <submittedName>
        <fullName evidence="3">Seipin</fullName>
    </submittedName>
</protein>
<dbReference type="WBParaSite" id="maker-unitig_36936-snap-gene-0.2-mRNA-1">
    <property type="protein sequence ID" value="maker-unitig_36936-snap-gene-0.2-mRNA-1"/>
    <property type="gene ID" value="maker-unitig_36936-snap-gene-0.2"/>
</dbReference>
<feature type="transmembrane region" description="Helical" evidence="1">
    <location>
        <begin position="222"/>
        <end position="242"/>
    </location>
</feature>
<accession>A0A1I8FKQ3</accession>
<name>A0A1I8FKQ3_9PLAT</name>
<evidence type="ECO:0000313" key="3">
    <source>
        <dbReference type="WBParaSite" id="maker-unitig_36936-snap-gene-0.2-mRNA-1"/>
    </source>
</evidence>
<reference evidence="3" key="1">
    <citation type="submission" date="2016-11" db="UniProtKB">
        <authorList>
            <consortium name="WormBaseParasite"/>
        </authorList>
    </citation>
    <scope>IDENTIFICATION</scope>
</reference>